<dbReference type="GO" id="GO:0005634">
    <property type="term" value="C:nucleus"/>
    <property type="evidence" value="ECO:0007669"/>
    <property type="project" value="UniProtKB-SubCell"/>
</dbReference>
<dbReference type="InterPro" id="IPR035625">
    <property type="entry name" value="Tfc3-like_eWH"/>
</dbReference>
<dbReference type="SUPFAM" id="SSF46785">
    <property type="entry name" value="Winged helix' DNA-binding domain"/>
    <property type="match status" value="1"/>
</dbReference>
<keyword evidence="4" id="KW-0804">Transcription</keyword>
<evidence type="ECO:0000259" key="8">
    <source>
        <dbReference type="Pfam" id="PF23704"/>
    </source>
</evidence>
<dbReference type="InterPro" id="IPR007309">
    <property type="entry name" value="TFIIIC_Bblock-bd"/>
</dbReference>
<keyword evidence="3" id="KW-0238">DNA-binding</keyword>
<dbReference type="Pfam" id="PF24101">
    <property type="entry name" value="WHD_GTF3C1"/>
    <property type="match status" value="1"/>
</dbReference>
<evidence type="ECO:0000256" key="2">
    <source>
        <dbReference type="ARBA" id="ARBA00022553"/>
    </source>
</evidence>
<sequence>MDSIVSSALEEICRRGKSGVALASLWNDLVPALASAGLELEPGLKSALWLNLLDVPELQFRYCRGEKDAFCSSTDRSIQHVEDAEELGLKIVGSDGLRGCFLGLYDDHLADSEVSKSQRKALELLALARTAGIAQSELSKVLGIEANNFAYELKSLESRKLITRQPAILRTGKARCPGDSCKVVSTNLVFMSRYSKHLGSRGKFEVSRQEKRLDIPTSVDGNSTGEDGFASEGVEEEVLVKDYLPAMRLVCERLEKADGTVLAVKDIKKELGFVGSSSAHKAWTTIRRMLEDAGFVKEQARVGDKDENCLQLVKNFYPNAFVSGAEDIDNEHQVTYGRKNHHNEIVMELPVQQQIYHMVADSGSKGVTSMEVQKRLGTRLSRWFSKNYTRLGMDREKVGVVRDEGSNSKAVAYRYRILGNLNLTQSVGLPSESRCLPVQADNQASNVDLSDIGGVTLSDSSTAQCNGAAEESVLFNPEELHLEQMKCFPDEDGYPGQTQTEANIIQAALSSPVTSLTTNEIRRRQKILDRLQDEKFILKRELYGWLVNLEKERGMTMCRKTMDKILKKLEQQGLCKRVHTNDNPSCSRSAEVVLHPSVSIESISAELQEKIRSLKPPKRGPVKTLDTMCPDPQPPRPEATQADGSTLGKMVGAKSTLQQAIQVYYQEHEQEHHKYQGDILTDQETRVEETHATATHIRKRFQEAILRECTELDIGGCMRRRSPARQLDRAEQFREGEAVSIASSRLHDSNLQVYDKAGDHPADIEESEPKKSKVCTMSINRNASSAMNPIFRRRFTWTDEADRKLVIQYTRIRAVKGGKFQRVDWNQLPDLPAPQKCCRRRISLLKKNFTFRKNLMGLCNILSKRFLKHLGEKREGLHNNNSKVVMKDLSKEGLNIGSSNNSESTSEVSSHNGEWDNFDDKTIKAALEKVLQYKRRATLEEHHDDCIYNEENDSLPSDMVLSDKCIEDINHHTLGRYKDSVDQSNSCHLHKKHTKLSNNRRKVSRKVHRSVAVSNAVELLKLVLLSPLREDGVLNQSAELLRQFSNDELFAAFSYLSEKKFMILRNGDQPLLSHTFLENISKSQFHPGTGQQAAEFSRRLRERLKDLIQGQVFLDRELQCGELFHLFGLVALGKLNISVSMPEEGVGEAEDFRSLKRKSAGDEFPDCGKAKRPKSIATDVLENRREKGFPGIRVLVEPASISGANVLTLLEDGDLLAAETRLPQETNNKAVADQFNNTWFPPGCDYKVVQELDDVVPMTRKSDESSWDAMTWYAGYLMLTPSDGKQATYLTPDIFRAVYSSLKRSGEQGLTAKEVSHIIEMPDEAMPEIVMDVLQAFGLAIKVNGYDSTRLTDALYCSKYSLPSRAVSGGDCRELSWMKSQERSDDCTVPHPKDNNHDVGCLNSERVAHRDTDGTPITTITDCHKDVGASTNTVPSSSARSLLDTFVVPVEDSKEATSISFSYDDTYKPILPWLNIDGTVNEIVFNGLICNILGFVMQNPGTTEDNIIRHVDILNPQSCRKLLDLMILDKNLIVRKMHQATSRGGAPPILRSILGNRFRDSKSIVRDHFFANPTSTAVL</sequence>
<feature type="domain" description="General transcription factor 3C polypeptide 1 winged-helix" evidence="8">
    <location>
        <begin position="1"/>
        <end position="105"/>
    </location>
</feature>
<protein>
    <submittedName>
        <fullName evidence="13 14">Uncharacterized protein LOC115737322 isoform X1</fullName>
    </submittedName>
</protein>
<reference evidence="12 13" key="1">
    <citation type="submission" date="2025-05" db="UniProtKB">
        <authorList>
            <consortium name="RefSeq"/>
        </authorList>
    </citation>
    <scope>NUCLEOTIDE SEQUENCE [LARGE SCALE GENOMIC DNA]</scope>
    <source>
        <tissue evidence="13 14">Leaf</tissue>
    </source>
</reference>
<evidence type="ECO:0000259" key="11">
    <source>
        <dbReference type="Pfam" id="PF24657"/>
    </source>
</evidence>
<evidence type="ECO:0000256" key="3">
    <source>
        <dbReference type="ARBA" id="ARBA00023125"/>
    </source>
</evidence>
<dbReference type="InterPro" id="IPR036388">
    <property type="entry name" value="WH-like_DNA-bd_sf"/>
</dbReference>
<feature type="domain" description="DUF7599" evidence="10">
    <location>
        <begin position="241"/>
        <end position="323"/>
    </location>
</feature>
<dbReference type="GO" id="GO:0003677">
    <property type="term" value="F:DNA binding"/>
    <property type="evidence" value="ECO:0007669"/>
    <property type="project" value="UniProtKB-KW"/>
</dbReference>
<feature type="domain" description="DUF7646" evidence="11">
    <location>
        <begin position="338"/>
        <end position="423"/>
    </location>
</feature>
<proteinExistence type="predicted"/>
<keyword evidence="5" id="KW-0539">Nucleus</keyword>
<dbReference type="Pfam" id="PF23704">
    <property type="entry name" value="WHD_GTF3C1_N"/>
    <property type="match status" value="1"/>
</dbReference>
<dbReference type="GO" id="GO:0042791">
    <property type="term" value="P:5S class rRNA transcription by RNA polymerase III"/>
    <property type="evidence" value="ECO:0007669"/>
    <property type="project" value="TreeGrafter"/>
</dbReference>
<dbReference type="GO" id="GO:0006384">
    <property type="term" value="P:transcription initiation at RNA polymerase III promoter"/>
    <property type="evidence" value="ECO:0007669"/>
    <property type="project" value="InterPro"/>
</dbReference>
<dbReference type="Pfam" id="PF24657">
    <property type="entry name" value="DUF7646"/>
    <property type="match status" value="1"/>
</dbReference>
<dbReference type="Gene3D" id="1.10.10.10">
    <property type="entry name" value="Winged helix-like DNA-binding domain superfamily/Winged helix DNA-binding domain"/>
    <property type="match status" value="1"/>
</dbReference>
<feature type="domain" description="B-block binding subunit of TFIIIC" evidence="7">
    <location>
        <begin position="116"/>
        <end position="196"/>
    </location>
</feature>
<dbReference type="Pfam" id="PF24538">
    <property type="entry name" value="DUF7599"/>
    <property type="match status" value="1"/>
</dbReference>
<dbReference type="InterPro" id="IPR044210">
    <property type="entry name" value="Tfc3-like"/>
</dbReference>
<evidence type="ECO:0000313" key="14">
    <source>
        <dbReference type="RefSeq" id="XP_048129937.1"/>
    </source>
</evidence>
<dbReference type="PANTHER" id="PTHR15180:SF1">
    <property type="entry name" value="GENERAL TRANSCRIPTION FACTOR 3C POLYPEPTIDE 1"/>
    <property type="match status" value="1"/>
</dbReference>
<evidence type="ECO:0000259" key="10">
    <source>
        <dbReference type="Pfam" id="PF24538"/>
    </source>
</evidence>
<evidence type="ECO:0000313" key="12">
    <source>
        <dbReference type="Proteomes" id="UP000827889"/>
    </source>
</evidence>
<dbReference type="PANTHER" id="PTHR15180">
    <property type="entry name" value="GENERAL TRANSCRIPTION FACTOR 3C POLYPEPTIDE 1"/>
    <property type="match status" value="1"/>
</dbReference>
<evidence type="ECO:0000256" key="6">
    <source>
        <dbReference type="SAM" id="MobiDB-lite"/>
    </source>
</evidence>
<dbReference type="InterPro" id="IPR036390">
    <property type="entry name" value="WH_DNA-bd_sf"/>
</dbReference>
<dbReference type="Proteomes" id="UP000827889">
    <property type="component" value="Chromosome 2"/>
</dbReference>
<dbReference type="GO" id="GO:0000127">
    <property type="term" value="C:transcription factor TFIIIC complex"/>
    <property type="evidence" value="ECO:0007669"/>
    <property type="project" value="InterPro"/>
</dbReference>
<name>A0A8B8NTP6_9MYRT</name>
<dbReference type="RefSeq" id="XP_030525243.2">
    <property type="nucleotide sequence ID" value="XM_030669383.2"/>
</dbReference>
<dbReference type="KEGG" id="rarg:115737322"/>
<evidence type="ECO:0000313" key="13">
    <source>
        <dbReference type="RefSeq" id="XP_030525243.2"/>
    </source>
</evidence>
<evidence type="ECO:0000256" key="5">
    <source>
        <dbReference type="ARBA" id="ARBA00023242"/>
    </source>
</evidence>
<dbReference type="CDD" id="cd16169">
    <property type="entry name" value="Tau138_eWH"/>
    <property type="match status" value="1"/>
</dbReference>
<keyword evidence="12" id="KW-1185">Reference proteome</keyword>
<dbReference type="Pfam" id="PF04182">
    <property type="entry name" value="B-block_TFIIIC"/>
    <property type="match status" value="1"/>
</dbReference>
<comment type="subcellular location">
    <subcellularLocation>
        <location evidence="1">Nucleus</location>
    </subcellularLocation>
</comment>
<dbReference type="InterPro" id="IPR056428">
    <property type="entry name" value="WH_GTF3C1"/>
</dbReference>
<keyword evidence="2" id="KW-0597">Phosphoprotein</keyword>
<evidence type="ECO:0000256" key="4">
    <source>
        <dbReference type="ARBA" id="ARBA00023163"/>
    </source>
</evidence>
<dbReference type="InterPro" id="IPR056020">
    <property type="entry name" value="DUF7599"/>
</dbReference>
<gene>
    <name evidence="13 14" type="primary">LOC115737322</name>
</gene>
<dbReference type="InterPro" id="IPR056063">
    <property type="entry name" value="DUF7646"/>
</dbReference>
<evidence type="ECO:0000259" key="7">
    <source>
        <dbReference type="Pfam" id="PF04182"/>
    </source>
</evidence>
<dbReference type="InterPro" id="IPR056467">
    <property type="entry name" value="eWH_GTF3C1"/>
</dbReference>
<organism evidence="12 13">
    <name type="scientific">Rhodamnia argentea</name>
    <dbReference type="NCBI Taxonomy" id="178133"/>
    <lineage>
        <taxon>Eukaryota</taxon>
        <taxon>Viridiplantae</taxon>
        <taxon>Streptophyta</taxon>
        <taxon>Embryophyta</taxon>
        <taxon>Tracheophyta</taxon>
        <taxon>Spermatophyta</taxon>
        <taxon>Magnoliopsida</taxon>
        <taxon>eudicotyledons</taxon>
        <taxon>Gunneridae</taxon>
        <taxon>Pentapetalae</taxon>
        <taxon>rosids</taxon>
        <taxon>malvids</taxon>
        <taxon>Myrtales</taxon>
        <taxon>Myrtaceae</taxon>
        <taxon>Myrtoideae</taxon>
        <taxon>Myrteae</taxon>
        <taxon>Australasian group</taxon>
        <taxon>Rhodamnia</taxon>
    </lineage>
</organism>
<feature type="region of interest" description="Disordered" evidence="6">
    <location>
        <begin position="615"/>
        <end position="644"/>
    </location>
</feature>
<accession>A0A8B8NTP6</accession>
<dbReference type="GeneID" id="115737322"/>
<evidence type="ECO:0000256" key="1">
    <source>
        <dbReference type="ARBA" id="ARBA00004123"/>
    </source>
</evidence>
<feature type="domain" description="GTF3C1 extended winged-helix" evidence="9">
    <location>
        <begin position="516"/>
        <end position="614"/>
    </location>
</feature>
<dbReference type="RefSeq" id="XP_048129937.1">
    <property type="nucleotide sequence ID" value="XM_048273980.1"/>
</dbReference>
<evidence type="ECO:0000259" key="9">
    <source>
        <dbReference type="Pfam" id="PF24101"/>
    </source>
</evidence>